<feature type="modified residue" description="4-aspartylphosphate" evidence="8">
    <location>
        <position position="53"/>
    </location>
</feature>
<dbReference type="Pfam" id="PF00072">
    <property type="entry name" value="Response_reg"/>
    <property type="match status" value="1"/>
</dbReference>
<dbReference type="STRING" id="173990.SAMN05660691_00940"/>
<evidence type="ECO:0000259" key="11">
    <source>
        <dbReference type="PROSITE" id="PS51755"/>
    </source>
</evidence>
<evidence type="ECO:0000256" key="2">
    <source>
        <dbReference type="ARBA" id="ARBA00022490"/>
    </source>
</evidence>
<keyword evidence="6 9" id="KW-0238">DNA-binding</keyword>
<feature type="domain" description="Response regulatory" evidence="10">
    <location>
        <begin position="4"/>
        <end position="117"/>
    </location>
</feature>
<dbReference type="FunFam" id="3.40.50.2300:FF:000021">
    <property type="entry name" value="Two-component system response regulator KdpE"/>
    <property type="match status" value="1"/>
</dbReference>
<dbReference type="GO" id="GO:0045893">
    <property type="term" value="P:positive regulation of DNA-templated transcription"/>
    <property type="evidence" value="ECO:0007669"/>
    <property type="project" value="UniProtKB-ARBA"/>
</dbReference>
<evidence type="ECO:0000259" key="10">
    <source>
        <dbReference type="PROSITE" id="PS50110"/>
    </source>
</evidence>
<evidence type="ECO:0000256" key="3">
    <source>
        <dbReference type="ARBA" id="ARBA00022553"/>
    </source>
</evidence>
<reference evidence="13" key="1">
    <citation type="submission" date="2016-10" db="EMBL/GenBank/DDBJ databases">
        <authorList>
            <person name="Varghese N."/>
            <person name="Submissions S."/>
        </authorList>
    </citation>
    <scope>NUCLEOTIDE SEQUENCE [LARGE SCALE GENOMIC DNA]</scope>
    <source>
        <strain evidence="13">DSM 17616</strain>
    </source>
</reference>
<dbReference type="PROSITE" id="PS50110">
    <property type="entry name" value="RESPONSE_REGULATORY"/>
    <property type="match status" value="1"/>
</dbReference>
<dbReference type="InterPro" id="IPR001867">
    <property type="entry name" value="OmpR/PhoB-type_DNA-bd"/>
</dbReference>
<dbReference type="CDD" id="cd00383">
    <property type="entry name" value="trans_reg_C"/>
    <property type="match status" value="1"/>
</dbReference>
<protein>
    <submittedName>
        <fullName evidence="12">Two-component system, OmpR family, KDP operon response regulator KdpE</fullName>
    </submittedName>
</protein>
<dbReference type="GO" id="GO:0032993">
    <property type="term" value="C:protein-DNA complex"/>
    <property type="evidence" value="ECO:0007669"/>
    <property type="project" value="TreeGrafter"/>
</dbReference>
<dbReference type="SUPFAM" id="SSF52172">
    <property type="entry name" value="CheY-like"/>
    <property type="match status" value="1"/>
</dbReference>
<evidence type="ECO:0000313" key="13">
    <source>
        <dbReference type="Proteomes" id="UP000199371"/>
    </source>
</evidence>
<dbReference type="InterPro" id="IPR036388">
    <property type="entry name" value="WH-like_DNA-bd_sf"/>
</dbReference>
<dbReference type="InterPro" id="IPR011006">
    <property type="entry name" value="CheY-like_superfamily"/>
</dbReference>
<keyword evidence="13" id="KW-1185">Reference proteome</keyword>
<keyword evidence="7" id="KW-0804">Transcription</keyword>
<keyword evidence="4" id="KW-0902">Two-component regulatory system</keyword>
<dbReference type="RefSeq" id="WP_092790763.1">
    <property type="nucleotide sequence ID" value="NZ_FNXF01000003.1"/>
</dbReference>
<evidence type="ECO:0000313" key="12">
    <source>
        <dbReference type="EMBL" id="SEH71271.1"/>
    </source>
</evidence>
<dbReference type="Proteomes" id="UP000199371">
    <property type="component" value="Unassembled WGS sequence"/>
</dbReference>
<dbReference type="EMBL" id="FNXF01000003">
    <property type="protein sequence ID" value="SEH71271.1"/>
    <property type="molecule type" value="Genomic_DNA"/>
</dbReference>
<feature type="DNA-binding region" description="OmpR/PhoB-type" evidence="9">
    <location>
        <begin position="126"/>
        <end position="225"/>
    </location>
</feature>
<keyword evidence="5" id="KW-0805">Transcription regulation</keyword>
<keyword evidence="2" id="KW-0963">Cytoplasm</keyword>
<dbReference type="Gene3D" id="3.40.50.2300">
    <property type="match status" value="1"/>
</dbReference>
<keyword evidence="3 8" id="KW-0597">Phosphoprotein</keyword>
<evidence type="ECO:0000256" key="1">
    <source>
        <dbReference type="ARBA" id="ARBA00004496"/>
    </source>
</evidence>
<gene>
    <name evidence="12" type="ORF">SAMN05660691_00940</name>
</gene>
<accession>A0A1H6KCQ9</accession>
<evidence type="ECO:0000256" key="9">
    <source>
        <dbReference type="PROSITE-ProRule" id="PRU01091"/>
    </source>
</evidence>
<evidence type="ECO:0000256" key="8">
    <source>
        <dbReference type="PROSITE-ProRule" id="PRU00169"/>
    </source>
</evidence>
<dbReference type="SMART" id="SM00862">
    <property type="entry name" value="Trans_reg_C"/>
    <property type="match status" value="1"/>
</dbReference>
<sequence>MSAHILVIDDESQIRKMLRIALKSVGYQVSEAESVATGLAATVRQQPDLVVLDLGLPDGNGLTLLAELRSFSKVPVIILSVRSGDADKVKALDIGAQDFVTKPFSVEELLARIRAQLRDRLPDTTPALLDDGYLKIDLARRLVCCNGEVIELTPKEYAVLAKLARHRQCVITQKQLLEEIWGPSHGQDTHYLRIVVSHIRQKIGDDPTTPRYLITEAGIGYRLML</sequence>
<evidence type="ECO:0000256" key="7">
    <source>
        <dbReference type="ARBA" id="ARBA00023163"/>
    </source>
</evidence>
<dbReference type="GO" id="GO:0000156">
    <property type="term" value="F:phosphorelay response regulator activity"/>
    <property type="evidence" value="ECO:0007669"/>
    <property type="project" value="TreeGrafter"/>
</dbReference>
<evidence type="ECO:0000256" key="6">
    <source>
        <dbReference type="ARBA" id="ARBA00023125"/>
    </source>
</evidence>
<proteinExistence type="predicted"/>
<feature type="domain" description="OmpR/PhoB-type" evidence="11">
    <location>
        <begin position="126"/>
        <end position="225"/>
    </location>
</feature>
<dbReference type="PROSITE" id="PS51755">
    <property type="entry name" value="OMPR_PHOB"/>
    <property type="match status" value="1"/>
</dbReference>
<dbReference type="Gene3D" id="6.10.250.690">
    <property type="match status" value="1"/>
</dbReference>
<dbReference type="OrthoDB" id="9802426at2"/>
<dbReference type="GO" id="GO:0005829">
    <property type="term" value="C:cytosol"/>
    <property type="evidence" value="ECO:0007669"/>
    <property type="project" value="TreeGrafter"/>
</dbReference>
<dbReference type="InterPro" id="IPR039420">
    <property type="entry name" value="WalR-like"/>
</dbReference>
<dbReference type="GO" id="GO:0042802">
    <property type="term" value="F:identical protein binding"/>
    <property type="evidence" value="ECO:0007669"/>
    <property type="project" value="UniProtKB-ARBA"/>
</dbReference>
<dbReference type="InterPro" id="IPR001789">
    <property type="entry name" value="Sig_transdc_resp-reg_receiver"/>
</dbReference>
<evidence type="ECO:0000256" key="5">
    <source>
        <dbReference type="ARBA" id="ARBA00023015"/>
    </source>
</evidence>
<name>A0A1H6KCQ9_9GAMM</name>
<dbReference type="Pfam" id="PF00486">
    <property type="entry name" value="Trans_reg_C"/>
    <property type="match status" value="1"/>
</dbReference>
<dbReference type="GO" id="GO:0000987">
    <property type="term" value="F:cis-regulatory region sequence-specific DNA binding"/>
    <property type="evidence" value="ECO:0007669"/>
    <property type="project" value="UniProtKB-ARBA"/>
</dbReference>
<evidence type="ECO:0000256" key="4">
    <source>
        <dbReference type="ARBA" id="ARBA00023012"/>
    </source>
</evidence>
<dbReference type="AlphaFoldDB" id="A0A1H6KCQ9"/>
<comment type="subcellular location">
    <subcellularLocation>
        <location evidence="1">Cytoplasm</location>
    </subcellularLocation>
</comment>
<dbReference type="PANTHER" id="PTHR48111:SF50">
    <property type="entry name" value="KDP OPERON TRANSCRIPTIONAL REGULATORY PROTEIN KDPE"/>
    <property type="match status" value="1"/>
</dbReference>
<dbReference type="Gene3D" id="1.10.10.10">
    <property type="entry name" value="Winged helix-like DNA-binding domain superfamily/Winged helix DNA-binding domain"/>
    <property type="match status" value="1"/>
</dbReference>
<organism evidence="12 13">
    <name type="scientific">Rheinheimera pacifica</name>
    <dbReference type="NCBI Taxonomy" id="173990"/>
    <lineage>
        <taxon>Bacteria</taxon>
        <taxon>Pseudomonadati</taxon>
        <taxon>Pseudomonadota</taxon>
        <taxon>Gammaproteobacteria</taxon>
        <taxon>Chromatiales</taxon>
        <taxon>Chromatiaceae</taxon>
        <taxon>Rheinheimera</taxon>
    </lineage>
</organism>
<dbReference type="SMART" id="SM00448">
    <property type="entry name" value="REC"/>
    <property type="match status" value="1"/>
</dbReference>
<dbReference type="PANTHER" id="PTHR48111">
    <property type="entry name" value="REGULATOR OF RPOS"/>
    <property type="match status" value="1"/>
</dbReference>